<evidence type="ECO:0000313" key="4">
    <source>
        <dbReference type="Proteomes" id="UP000199382"/>
    </source>
</evidence>
<dbReference type="RefSeq" id="WP_093164619.1">
    <property type="nucleotide sequence ID" value="NZ_FNEK01000121.1"/>
</dbReference>
<dbReference type="PANTHER" id="PTHR48081">
    <property type="entry name" value="AB HYDROLASE SUPERFAMILY PROTEIN C4A8.06C"/>
    <property type="match status" value="1"/>
</dbReference>
<dbReference type="GO" id="GO:0016787">
    <property type="term" value="F:hydrolase activity"/>
    <property type="evidence" value="ECO:0007669"/>
    <property type="project" value="UniProtKB-KW"/>
</dbReference>
<keyword evidence="4" id="KW-1185">Reference proteome</keyword>
<dbReference type="InterPro" id="IPR049492">
    <property type="entry name" value="BD-FAE-like_dom"/>
</dbReference>
<dbReference type="EMBL" id="FNEK01000121">
    <property type="protein sequence ID" value="SDL84540.1"/>
    <property type="molecule type" value="Genomic_DNA"/>
</dbReference>
<organism evidence="3 4">
    <name type="scientific">Aliiruegeria lutimaris</name>
    <dbReference type="NCBI Taxonomy" id="571298"/>
    <lineage>
        <taxon>Bacteria</taxon>
        <taxon>Pseudomonadati</taxon>
        <taxon>Pseudomonadota</taxon>
        <taxon>Alphaproteobacteria</taxon>
        <taxon>Rhodobacterales</taxon>
        <taxon>Roseobacteraceae</taxon>
        <taxon>Aliiruegeria</taxon>
    </lineage>
</organism>
<dbReference type="InterPro" id="IPR050300">
    <property type="entry name" value="GDXG_lipolytic_enzyme"/>
</dbReference>
<evidence type="ECO:0000256" key="1">
    <source>
        <dbReference type="ARBA" id="ARBA00022801"/>
    </source>
</evidence>
<gene>
    <name evidence="3" type="ORF">SAMN04488026_11219</name>
</gene>
<dbReference type="AlphaFoldDB" id="A0A1G9NDK5"/>
<dbReference type="Pfam" id="PF20434">
    <property type="entry name" value="BD-FAE"/>
    <property type="match status" value="1"/>
</dbReference>
<dbReference type="OrthoDB" id="9771666at2"/>
<reference evidence="3 4" key="1">
    <citation type="submission" date="2016-10" db="EMBL/GenBank/DDBJ databases">
        <authorList>
            <person name="de Groot N.N."/>
        </authorList>
    </citation>
    <scope>NUCLEOTIDE SEQUENCE [LARGE SCALE GENOMIC DNA]</scope>
    <source>
        <strain evidence="3 4">DSM 25294</strain>
    </source>
</reference>
<dbReference type="PANTHER" id="PTHR48081:SF9">
    <property type="entry name" value="CARBOXYLESTERASE"/>
    <property type="match status" value="1"/>
</dbReference>
<protein>
    <submittedName>
        <fullName evidence="3">Acetyl esterase/lipase</fullName>
    </submittedName>
</protein>
<proteinExistence type="predicted"/>
<dbReference type="InterPro" id="IPR029058">
    <property type="entry name" value="AB_hydrolase_fold"/>
</dbReference>
<name>A0A1G9NDK5_9RHOB</name>
<dbReference type="STRING" id="571298.SAMN04488026_11219"/>
<dbReference type="Proteomes" id="UP000199382">
    <property type="component" value="Unassembled WGS sequence"/>
</dbReference>
<accession>A0A1G9NDK5</accession>
<keyword evidence="1" id="KW-0378">Hydrolase</keyword>
<sequence length="271" mass="28665">MQKEMISSLLALSVSAGVAEADEPGYSVENNIRFGVHSEHLLDVFSPSTVSDDTPVLVFLFGGGFTRGSTAQVLFVGESFAEAGVITVTPNYRIKTAFPTFIEDAAKAVGYVRANFKTSIGEPRPIVIGGWSAGAYIAGMVSYDERYLEAEGVPRDAISGFIGLAGRYLGGLCNGGQCPTVFTPETEGDWPIAQFVDAADPPMLLVHGTKDVFVEIGSMETLAAAGKSAGLDVTILIAEDRTHTQVRFDMEAPGTPVRAATDAFIARVTSD</sequence>
<dbReference type="SUPFAM" id="SSF53474">
    <property type="entry name" value="alpha/beta-Hydrolases"/>
    <property type="match status" value="1"/>
</dbReference>
<dbReference type="Gene3D" id="3.40.50.1820">
    <property type="entry name" value="alpha/beta hydrolase"/>
    <property type="match status" value="1"/>
</dbReference>
<feature type="domain" description="BD-FAE-like" evidence="2">
    <location>
        <begin position="42"/>
        <end position="146"/>
    </location>
</feature>
<evidence type="ECO:0000259" key="2">
    <source>
        <dbReference type="Pfam" id="PF20434"/>
    </source>
</evidence>
<evidence type="ECO:0000313" key="3">
    <source>
        <dbReference type="EMBL" id="SDL84540.1"/>
    </source>
</evidence>